<feature type="compositionally biased region" description="Low complexity" evidence="1">
    <location>
        <begin position="823"/>
        <end position="832"/>
    </location>
</feature>
<feature type="compositionally biased region" description="Low complexity" evidence="1">
    <location>
        <begin position="790"/>
        <end position="811"/>
    </location>
</feature>
<proteinExistence type="predicted"/>
<dbReference type="PANTHER" id="PTHR11188:SF17">
    <property type="entry name" value="FI21816P1"/>
    <property type="match status" value="1"/>
</dbReference>
<evidence type="ECO:0000313" key="3">
    <source>
        <dbReference type="EMBL" id="CAL1711433.1"/>
    </source>
</evidence>
<dbReference type="Pfam" id="PF00339">
    <property type="entry name" value="Arrestin_N"/>
    <property type="match status" value="1"/>
</dbReference>
<sequence>MALRHKNSLDIRLAESVVFLRAGDATGRFRHPVSEPPAMLRGLLVLNLVKPTKITSIEVELVCKTNTSWPEGVGARRIDISEEHKIYSQAYVYFDATSASSSSHRRTLSVGPGIALDHEDEEHSEDSSLNHHDNRPSITQSQNPSRTQPEWERRGRGLTRSATRGRPPARHMSVDQTTYQSDYVVHRDIQYPTPPYSPRESPASTPGHSLSRRTSLSRPSPMDTVDELQESSVQTIDGLPRMLRTNMISDSESSLTHRRSSSLHPDSDSLRVQSPTESDQLSPYPYDNSAEFVLGSSTGRSVNTDPGTYSPSRTLSSRPTSPTVVRNGSNSTLNNEDSHARGRNSKRFNLANVSTAFLDAVKDRVRSVSHNESDLATPTTVRNRHDREVTPVRDMTPVREVTPIRDPTPSRTQTRDQSRGRRMSPDRRRTSEVVPNGSAKEPDHHRSAFGIVGEVLGLDAEDKKQYGDGWKEYKSGVYTYPISFAIPVTSSPSISCEYGSVVWHLKAVVHRPGTFKSKLSATQEVTVVACPGEDDTEDTESVIVERQWDDQMQYLISISGRSFYIGGTIPVSLTFAPWTKMKVYKLSVVIEERVEYLTHFKRVARTDCINRISLLNLAPAHKEIPLLPLPFDDLDSFRNSPLHELVGPDDDPSEVASHFLGPGPWQLQTEVALPKSCTQLHFTNKNKRSNILISHLLKVIFRVQRGDERDVDPTSGRRKMFDIVVQTPIHILSCLCSPAYTSLPPYSGNLASASDAHYLCDRSNRLHTSIGCTSPSLPILPNGHSSTASLTSGALLHPHPSLTSTHSTQTTHPHRWQLGRHASVQSASSYSSDHPSGHTSPVPFSPAYNQFERLMTGQETELGESPPAYEDVVPP</sequence>
<feature type="compositionally biased region" description="Polar residues" evidence="1">
    <location>
        <begin position="295"/>
        <end position="309"/>
    </location>
</feature>
<feature type="compositionally biased region" description="Low complexity" evidence="1">
    <location>
        <begin position="310"/>
        <end position="323"/>
    </location>
</feature>
<evidence type="ECO:0000256" key="1">
    <source>
        <dbReference type="SAM" id="MobiDB-lite"/>
    </source>
</evidence>
<dbReference type="InterPro" id="IPR011022">
    <property type="entry name" value="Arrestin_C-like"/>
</dbReference>
<evidence type="ECO:0000259" key="2">
    <source>
        <dbReference type="SMART" id="SM01017"/>
    </source>
</evidence>
<feature type="compositionally biased region" description="Basic and acidic residues" evidence="1">
    <location>
        <begin position="125"/>
        <end position="135"/>
    </location>
</feature>
<dbReference type="InterPro" id="IPR011021">
    <property type="entry name" value="Arrestin-like_N"/>
</dbReference>
<feature type="compositionally biased region" description="Polar residues" evidence="1">
    <location>
        <begin position="324"/>
        <end position="335"/>
    </location>
</feature>
<feature type="region of interest" description="Disordered" evidence="1">
    <location>
        <begin position="856"/>
        <end position="875"/>
    </location>
</feature>
<reference evidence="4" key="1">
    <citation type="submission" date="2024-04" db="EMBL/GenBank/DDBJ databases">
        <authorList>
            <person name="Shaw F."/>
            <person name="Minotto A."/>
        </authorList>
    </citation>
    <scope>NUCLEOTIDE SEQUENCE [LARGE SCALE GENOMIC DNA]</scope>
</reference>
<dbReference type="InterPro" id="IPR014752">
    <property type="entry name" value="Arrestin-like_C"/>
</dbReference>
<dbReference type="SMART" id="SM01017">
    <property type="entry name" value="Arrestin_C"/>
    <property type="match status" value="1"/>
</dbReference>
<gene>
    <name evidence="3" type="ORF">GFSPODELE1_LOCUS8341</name>
</gene>
<name>A0ABP1DWJ3_9APHY</name>
<feature type="compositionally biased region" description="Basic and acidic residues" evidence="1">
    <location>
        <begin position="413"/>
        <end position="431"/>
    </location>
</feature>
<keyword evidence="4" id="KW-1185">Reference proteome</keyword>
<feature type="compositionally biased region" description="Low complexity" evidence="1">
    <location>
        <begin position="212"/>
        <end position="221"/>
    </location>
</feature>
<feature type="region of interest" description="Disordered" evidence="1">
    <location>
        <begin position="119"/>
        <end position="347"/>
    </location>
</feature>
<feature type="compositionally biased region" description="Polar residues" evidence="1">
    <location>
        <begin position="270"/>
        <end position="281"/>
    </location>
</feature>
<dbReference type="EMBL" id="OZ037949">
    <property type="protein sequence ID" value="CAL1711433.1"/>
    <property type="molecule type" value="Genomic_DNA"/>
</dbReference>
<feature type="compositionally biased region" description="Polar residues" evidence="1">
    <location>
        <begin position="136"/>
        <end position="148"/>
    </location>
</feature>
<feature type="region of interest" description="Disordered" evidence="1">
    <location>
        <begin position="368"/>
        <end position="447"/>
    </location>
</feature>
<dbReference type="Proteomes" id="UP001497453">
    <property type="component" value="Chromosome 6"/>
</dbReference>
<feature type="region of interest" description="Disordered" evidence="1">
    <location>
        <begin position="790"/>
        <end position="849"/>
    </location>
</feature>
<accession>A0ABP1DWJ3</accession>
<feature type="domain" description="Arrestin C-terminal-like" evidence="2">
    <location>
        <begin position="548"/>
        <end position="736"/>
    </location>
</feature>
<dbReference type="InterPro" id="IPR050357">
    <property type="entry name" value="Arrestin_domain-protein"/>
</dbReference>
<protein>
    <recommendedName>
        <fullName evidence="2">Arrestin C-terminal-like domain-containing protein</fullName>
    </recommendedName>
</protein>
<evidence type="ECO:0000313" key="4">
    <source>
        <dbReference type="Proteomes" id="UP001497453"/>
    </source>
</evidence>
<dbReference type="Gene3D" id="2.60.40.640">
    <property type="match status" value="2"/>
</dbReference>
<organism evidence="3 4">
    <name type="scientific">Somion occarium</name>
    <dbReference type="NCBI Taxonomy" id="3059160"/>
    <lineage>
        <taxon>Eukaryota</taxon>
        <taxon>Fungi</taxon>
        <taxon>Dikarya</taxon>
        <taxon>Basidiomycota</taxon>
        <taxon>Agaricomycotina</taxon>
        <taxon>Agaricomycetes</taxon>
        <taxon>Polyporales</taxon>
        <taxon>Cerrenaceae</taxon>
        <taxon>Somion</taxon>
    </lineage>
</organism>
<dbReference type="Pfam" id="PF02752">
    <property type="entry name" value="Arrestin_C"/>
    <property type="match status" value="1"/>
</dbReference>
<dbReference type="PANTHER" id="PTHR11188">
    <property type="entry name" value="ARRESTIN DOMAIN CONTAINING PROTEIN"/>
    <property type="match status" value="1"/>
</dbReference>